<feature type="non-terminal residue" evidence="1">
    <location>
        <position position="238"/>
    </location>
</feature>
<protein>
    <submittedName>
        <fullName evidence="1">Uncharacterized protein</fullName>
    </submittedName>
</protein>
<dbReference type="RefSeq" id="XP_008045953.1">
    <property type="nucleotide sequence ID" value="XM_008047762.1"/>
</dbReference>
<dbReference type="OrthoDB" id="10652083at2759"/>
<organism evidence="1 2">
    <name type="scientific">Trametes versicolor (strain FP-101664)</name>
    <name type="common">White-rot fungus</name>
    <name type="synonym">Coriolus versicolor</name>
    <dbReference type="NCBI Taxonomy" id="717944"/>
    <lineage>
        <taxon>Eukaryota</taxon>
        <taxon>Fungi</taxon>
        <taxon>Dikarya</taxon>
        <taxon>Basidiomycota</taxon>
        <taxon>Agaricomycotina</taxon>
        <taxon>Agaricomycetes</taxon>
        <taxon>Polyporales</taxon>
        <taxon>Polyporaceae</taxon>
        <taxon>Trametes</taxon>
    </lineage>
</organism>
<keyword evidence="2" id="KW-1185">Reference proteome</keyword>
<reference evidence="2" key="1">
    <citation type="journal article" date="2012" name="Science">
        <title>The Paleozoic origin of enzymatic lignin decomposition reconstructed from 31 fungal genomes.</title>
        <authorList>
            <person name="Floudas D."/>
            <person name="Binder M."/>
            <person name="Riley R."/>
            <person name="Barry K."/>
            <person name="Blanchette R.A."/>
            <person name="Henrissat B."/>
            <person name="Martinez A.T."/>
            <person name="Otillar R."/>
            <person name="Spatafora J.W."/>
            <person name="Yadav J.S."/>
            <person name="Aerts A."/>
            <person name="Benoit I."/>
            <person name="Boyd A."/>
            <person name="Carlson A."/>
            <person name="Copeland A."/>
            <person name="Coutinho P.M."/>
            <person name="de Vries R.P."/>
            <person name="Ferreira P."/>
            <person name="Findley K."/>
            <person name="Foster B."/>
            <person name="Gaskell J."/>
            <person name="Glotzer D."/>
            <person name="Gorecki P."/>
            <person name="Heitman J."/>
            <person name="Hesse C."/>
            <person name="Hori C."/>
            <person name="Igarashi K."/>
            <person name="Jurgens J.A."/>
            <person name="Kallen N."/>
            <person name="Kersten P."/>
            <person name="Kohler A."/>
            <person name="Kuees U."/>
            <person name="Kumar T.K.A."/>
            <person name="Kuo A."/>
            <person name="LaButti K."/>
            <person name="Larrondo L.F."/>
            <person name="Lindquist E."/>
            <person name="Ling A."/>
            <person name="Lombard V."/>
            <person name="Lucas S."/>
            <person name="Lundell T."/>
            <person name="Martin R."/>
            <person name="McLaughlin D.J."/>
            <person name="Morgenstern I."/>
            <person name="Morin E."/>
            <person name="Murat C."/>
            <person name="Nagy L.G."/>
            <person name="Nolan M."/>
            <person name="Ohm R.A."/>
            <person name="Patyshakuliyeva A."/>
            <person name="Rokas A."/>
            <person name="Ruiz-Duenas F.J."/>
            <person name="Sabat G."/>
            <person name="Salamov A."/>
            <person name="Samejima M."/>
            <person name="Schmutz J."/>
            <person name="Slot J.C."/>
            <person name="St John F."/>
            <person name="Stenlid J."/>
            <person name="Sun H."/>
            <person name="Sun S."/>
            <person name="Syed K."/>
            <person name="Tsang A."/>
            <person name="Wiebenga A."/>
            <person name="Young D."/>
            <person name="Pisabarro A."/>
            <person name="Eastwood D.C."/>
            <person name="Martin F."/>
            <person name="Cullen D."/>
            <person name="Grigoriev I.V."/>
            <person name="Hibbett D.S."/>
        </authorList>
    </citation>
    <scope>NUCLEOTIDE SEQUENCE [LARGE SCALE GENOMIC DNA]</scope>
    <source>
        <strain evidence="2">FP-101664</strain>
    </source>
</reference>
<dbReference type="EMBL" id="JH712001">
    <property type="protein sequence ID" value="EIW51162.1"/>
    <property type="molecule type" value="Genomic_DNA"/>
</dbReference>
<name>R7S6K3_TRAVS</name>
<dbReference type="KEGG" id="tvs:TRAVEDRAFT_54831"/>
<accession>R7S6K3</accession>
<sequence>MAALGNSLHPVPPPLRLPNRLATDRFEWILEHQRRSTGRFSTPISYQPHIRAASAHVLTNLVSPWDPRERCEIMVMKDVVATVGDYRHYGHGVFIFEETACIGERPNENGQQGPGSTAPVTYQNVPIPAPGSAVSIPVVSSVVVPRPPTPRPTHALPHPYSVAPYTLPPRPEMSPFPNTIPLSTTRSSMPNSVLMNMLSRRVIEHETAATRARERELALELELVYARREEERERRKRP</sequence>
<evidence type="ECO:0000313" key="2">
    <source>
        <dbReference type="Proteomes" id="UP000054317"/>
    </source>
</evidence>
<evidence type="ECO:0000313" key="1">
    <source>
        <dbReference type="EMBL" id="EIW51162.1"/>
    </source>
</evidence>
<proteinExistence type="predicted"/>
<gene>
    <name evidence="1" type="ORF">TRAVEDRAFT_54831</name>
</gene>
<dbReference type="AlphaFoldDB" id="R7S6K3"/>
<dbReference type="GeneID" id="19417556"/>
<dbReference type="Proteomes" id="UP000054317">
    <property type="component" value="Unassembled WGS sequence"/>
</dbReference>